<dbReference type="AlphaFoldDB" id="A0A1I2IB37"/>
<sequence length="222" mass="24360">MTCALILAAGRGERMRPLTDHTPKPLVEVRGRPLIEHHLDGLHRAGIERVVVNLGWLGERLRAHLGDGARYGLRIDYSVEGWPALETGGGIYRALPLLGTAPFIVINGDVYCDYPLRQLVERAQNLPPNDLAHLLLVPNPAHHPNGDFALDGARVRDAGMPRHTFSGISVLRPDLFEGCRDGAFPLAPLLRKAIRADRVGGELYTGLWSDVGTIERRDALNA</sequence>
<dbReference type="Pfam" id="PF00483">
    <property type="entry name" value="NTP_transferase"/>
    <property type="match status" value="1"/>
</dbReference>
<proteinExistence type="predicted"/>
<evidence type="ECO:0000313" key="4">
    <source>
        <dbReference type="EMBL" id="SFF38878.1"/>
    </source>
</evidence>
<gene>
    <name evidence="4" type="ORF">SAMN04488120_103138</name>
</gene>
<protein>
    <submittedName>
        <fullName evidence="4">Nucleotidyl transferase</fullName>
    </submittedName>
</protein>
<accession>A0A1I2IB37</accession>
<evidence type="ECO:0000259" key="3">
    <source>
        <dbReference type="Pfam" id="PF00483"/>
    </source>
</evidence>
<dbReference type="EMBL" id="FOOC01000003">
    <property type="protein sequence ID" value="SFF38878.1"/>
    <property type="molecule type" value="Genomic_DNA"/>
</dbReference>
<dbReference type="OrthoDB" id="9788272at2"/>
<name>A0A1I2IB37_9GAMM</name>
<dbReference type="InterPro" id="IPR050065">
    <property type="entry name" value="GlmU-like"/>
</dbReference>
<dbReference type="InterPro" id="IPR029044">
    <property type="entry name" value="Nucleotide-diphossugar_trans"/>
</dbReference>
<evidence type="ECO:0000256" key="1">
    <source>
        <dbReference type="ARBA" id="ARBA00022679"/>
    </source>
</evidence>
<dbReference type="InterPro" id="IPR054790">
    <property type="entry name" value="MurU"/>
</dbReference>
<feature type="domain" description="Nucleotidyl transferase" evidence="3">
    <location>
        <begin position="4"/>
        <end position="143"/>
    </location>
</feature>
<dbReference type="Gene3D" id="3.90.550.10">
    <property type="entry name" value="Spore Coat Polysaccharide Biosynthesis Protein SpsA, Chain A"/>
    <property type="match status" value="1"/>
</dbReference>
<reference evidence="4 5" key="1">
    <citation type="submission" date="2016-10" db="EMBL/GenBank/DDBJ databases">
        <authorList>
            <person name="de Groot N.N."/>
        </authorList>
    </citation>
    <scope>NUCLEOTIDE SEQUENCE [LARGE SCALE GENOMIC DNA]</scope>
    <source>
        <strain evidence="4 5">DSM 23609</strain>
    </source>
</reference>
<dbReference type="PANTHER" id="PTHR43584">
    <property type="entry name" value="NUCLEOTIDYL TRANSFERASE"/>
    <property type="match status" value="1"/>
</dbReference>
<dbReference type="PANTHER" id="PTHR43584:SF8">
    <property type="entry name" value="N-ACETYLMURAMATE ALPHA-1-PHOSPHATE URIDYLYLTRANSFERASE"/>
    <property type="match status" value="1"/>
</dbReference>
<dbReference type="Proteomes" id="UP000199771">
    <property type="component" value="Unassembled WGS sequence"/>
</dbReference>
<keyword evidence="1 4" id="KW-0808">Transferase</keyword>
<dbReference type="CDD" id="cd06422">
    <property type="entry name" value="NTP_transferase_like_1"/>
    <property type="match status" value="1"/>
</dbReference>
<keyword evidence="5" id="KW-1185">Reference proteome</keyword>
<dbReference type="NCBIfam" id="NF045761">
    <property type="entry name" value="NAMPUrTaseMurU"/>
    <property type="match status" value="1"/>
</dbReference>
<dbReference type="GO" id="GO:0016779">
    <property type="term" value="F:nucleotidyltransferase activity"/>
    <property type="evidence" value="ECO:0007669"/>
    <property type="project" value="UniProtKB-KW"/>
</dbReference>
<dbReference type="SUPFAM" id="SSF53448">
    <property type="entry name" value="Nucleotide-diphospho-sugar transferases"/>
    <property type="match status" value="1"/>
</dbReference>
<evidence type="ECO:0000256" key="2">
    <source>
        <dbReference type="ARBA" id="ARBA00022695"/>
    </source>
</evidence>
<dbReference type="InterPro" id="IPR005835">
    <property type="entry name" value="NTP_transferase_dom"/>
</dbReference>
<keyword evidence="2" id="KW-0548">Nucleotidyltransferase</keyword>
<evidence type="ECO:0000313" key="5">
    <source>
        <dbReference type="Proteomes" id="UP000199771"/>
    </source>
</evidence>
<dbReference type="STRING" id="1076937.SAMN04488120_103138"/>
<organism evidence="4 5">
    <name type="scientific">Fontimonas thermophila</name>
    <dbReference type="NCBI Taxonomy" id="1076937"/>
    <lineage>
        <taxon>Bacteria</taxon>
        <taxon>Pseudomonadati</taxon>
        <taxon>Pseudomonadota</taxon>
        <taxon>Gammaproteobacteria</taxon>
        <taxon>Nevskiales</taxon>
        <taxon>Nevskiaceae</taxon>
        <taxon>Fontimonas</taxon>
    </lineage>
</organism>
<dbReference type="RefSeq" id="WP_091532174.1">
    <property type="nucleotide sequence ID" value="NZ_FOOC01000003.1"/>
</dbReference>